<dbReference type="Proteomes" id="UP000708208">
    <property type="component" value="Unassembled WGS sequence"/>
</dbReference>
<name>A0A8J2PAP6_9HEXA</name>
<organism evidence="1 2">
    <name type="scientific">Allacma fusca</name>
    <dbReference type="NCBI Taxonomy" id="39272"/>
    <lineage>
        <taxon>Eukaryota</taxon>
        <taxon>Metazoa</taxon>
        <taxon>Ecdysozoa</taxon>
        <taxon>Arthropoda</taxon>
        <taxon>Hexapoda</taxon>
        <taxon>Collembola</taxon>
        <taxon>Symphypleona</taxon>
        <taxon>Sminthuridae</taxon>
        <taxon>Allacma</taxon>
    </lineage>
</organism>
<accession>A0A8J2PAP6</accession>
<gene>
    <name evidence="1" type="ORF">AFUS01_LOCUS31653</name>
</gene>
<dbReference type="EMBL" id="CAJVCH010506659">
    <property type="protein sequence ID" value="CAG7821306.1"/>
    <property type="molecule type" value="Genomic_DNA"/>
</dbReference>
<sequence length="575" mass="66832">MVEEEGFQRGSTGTVPFCEPAQRVFSIDLIVEKILSYLDELSDIKIFRLITPKCNLLALPSIVTKCFISERKLQDVALGHWGEFKGLLTEKSFDELQKCIQASNNFPCVSIKMTRSWSRSVHVPLKFYNYYGDNIQRLVISGDEIQFSELRILLLNRLRLLTILILENAVNWNQTLFTPRFLPESARLEHLKMLIVRSPMTPGNLIVTEDIILAAPKLEFLGGFDVELIDAVVRAKKTHLIDTLRFVPKPSNVEAFRKFSRMNLKLTTIQIPICIYDSDLPGFREESAEILSSLLESCKDTLENLQLTVGPYSNVKLPVLNKITTVRFKVILKMRYWLSDPAELSEKLPALETVIVDNSIAAELMNQPEVLQIFFEVMPSVKQLIIKAERVSKEFMEGLSYKFMNVETVKIHWSSLKRGTEFFWMLPRQVKRVEVWEFSLHNYRDLLLESFLTGIPRSVCKLLQKLSKDAVNLDVLIKMPSVRNLQRLEFLKFYCLDFPFGFQSDEFGFFSHLTKWFVVEHMPDLQLHMAFPQSLFFHQDFSNKTLKDFPEFDPISKHISISYWDQSRYHQNQDI</sequence>
<proteinExistence type="predicted"/>
<protein>
    <submittedName>
        <fullName evidence="1">Uncharacterized protein</fullName>
    </submittedName>
</protein>
<evidence type="ECO:0000313" key="1">
    <source>
        <dbReference type="EMBL" id="CAG7821306.1"/>
    </source>
</evidence>
<keyword evidence="2" id="KW-1185">Reference proteome</keyword>
<evidence type="ECO:0000313" key="2">
    <source>
        <dbReference type="Proteomes" id="UP000708208"/>
    </source>
</evidence>
<dbReference type="AlphaFoldDB" id="A0A8J2PAP6"/>
<comment type="caution">
    <text evidence="1">The sequence shown here is derived from an EMBL/GenBank/DDBJ whole genome shotgun (WGS) entry which is preliminary data.</text>
</comment>
<reference evidence="1" key="1">
    <citation type="submission" date="2021-06" db="EMBL/GenBank/DDBJ databases">
        <authorList>
            <person name="Hodson N. C."/>
            <person name="Mongue J. A."/>
            <person name="Jaron S. K."/>
        </authorList>
    </citation>
    <scope>NUCLEOTIDE SEQUENCE</scope>
</reference>